<name>A0A0S7Y3H6_UNCSA</name>
<protein>
    <recommendedName>
        <fullName evidence="1">IrrE N-terminal-like domain-containing protein</fullName>
    </recommendedName>
</protein>
<dbReference type="PANTHER" id="PTHR43236:SF1">
    <property type="entry name" value="BLL7220 PROTEIN"/>
    <property type="match status" value="1"/>
</dbReference>
<comment type="caution">
    <text evidence="2">The sequence shown here is derived from an EMBL/GenBank/DDBJ whole genome shotgun (WGS) entry which is preliminary data.</text>
</comment>
<gene>
    <name evidence="2" type="ORF">AMJ44_04180</name>
</gene>
<proteinExistence type="predicted"/>
<accession>A0A0S7Y3H6</accession>
<reference evidence="2 3" key="1">
    <citation type="journal article" date="2015" name="Microbiome">
        <title>Genomic resolution of linkages in carbon, nitrogen, and sulfur cycling among widespread estuary sediment bacteria.</title>
        <authorList>
            <person name="Baker B.J."/>
            <person name="Lazar C.S."/>
            <person name="Teske A.P."/>
            <person name="Dick G.J."/>
        </authorList>
    </citation>
    <scope>NUCLEOTIDE SEQUENCE [LARGE SCALE GENOMIC DNA]</scope>
    <source>
        <strain evidence="2">DG_54_3</strain>
    </source>
</reference>
<evidence type="ECO:0000313" key="3">
    <source>
        <dbReference type="Proteomes" id="UP000051861"/>
    </source>
</evidence>
<dbReference type="PANTHER" id="PTHR43236">
    <property type="entry name" value="ANTITOXIN HIGA1"/>
    <property type="match status" value="1"/>
</dbReference>
<dbReference type="Proteomes" id="UP000051861">
    <property type="component" value="Unassembled WGS sequence"/>
</dbReference>
<sequence length="298" mass="34504">SAFDILLGGERLDKDARRELMKFRTYCEEYINLEELTGCRLELAPLYSHVSAERMADEERCRLGLKSEPIRDIFSLMELNGCRVIRQPIPEESQISGVFIHLEEKEASFALINSTLSPGQQVFTAAHEYGHYLKDRSEDAIIDNPDIFVDEFLSLYHPREKFAQVFAAQFLMPPSKVSEIIDKDFRSGKLRFENVICLKRYFGVSFFDMLRTLKKLEYLSTSKFEEYLQLDPDFHEEALFGNLEDERGPKRRKGKPVVSDRFRALAIKAFQRKKISAEKLSGLLNQDKDKLVLLLAKS</sequence>
<evidence type="ECO:0000313" key="2">
    <source>
        <dbReference type="EMBL" id="KPJ69303.1"/>
    </source>
</evidence>
<feature type="non-terminal residue" evidence="2">
    <location>
        <position position="1"/>
    </location>
</feature>
<organism evidence="2 3">
    <name type="scientific">candidate division WOR-1 bacterium DG_54_3</name>
    <dbReference type="NCBI Taxonomy" id="1703775"/>
    <lineage>
        <taxon>Bacteria</taxon>
        <taxon>Bacillati</taxon>
        <taxon>Saganbacteria</taxon>
    </lineage>
</organism>
<dbReference type="Gene3D" id="1.10.10.2910">
    <property type="match status" value="1"/>
</dbReference>
<dbReference type="InterPro" id="IPR010359">
    <property type="entry name" value="IrrE_HExxH"/>
</dbReference>
<dbReference type="EMBL" id="LIZX01000027">
    <property type="protein sequence ID" value="KPJ69303.1"/>
    <property type="molecule type" value="Genomic_DNA"/>
</dbReference>
<feature type="domain" description="IrrE N-terminal-like" evidence="1">
    <location>
        <begin position="107"/>
        <end position="207"/>
    </location>
</feature>
<dbReference type="Pfam" id="PF06114">
    <property type="entry name" value="Peptidase_M78"/>
    <property type="match status" value="1"/>
</dbReference>
<evidence type="ECO:0000259" key="1">
    <source>
        <dbReference type="Pfam" id="PF06114"/>
    </source>
</evidence>
<dbReference type="InterPro" id="IPR052345">
    <property type="entry name" value="Rad_response_metalloprotease"/>
</dbReference>
<dbReference type="AlphaFoldDB" id="A0A0S7Y3H6"/>